<name>A0A1D7XN30_9CLOT</name>
<evidence type="ECO:0000259" key="3">
    <source>
        <dbReference type="Pfam" id="PF00534"/>
    </source>
</evidence>
<evidence type="ECO:0000256" key="1">
    <source>
        <dbReference type="ARBA" id="ARBA00022676"/>
    </source>
</evidence>
<dbReference type="Pfam" id="PF00534">
    <property type="entry name" value="Glycos_transf_1"/>
    <property type="match status" value="1"/>
</dbReference>
<dbReference type="KEGG" id="ctae:BGI42_12625"/>
<accession>A0A1D7XN30</accession>
<dbReference type="InterPro" id="IPR001296">
    <property type="entry name" value="Glyco_trans_1"/>
</dbReference>
<proteinExistence type="predicted"/>
<evidence type="ECO:0000313" key="4">
    <source>
        <dbReference type="EMBL" id="AOR24529.1"/>
    </source>
</evidence>
<dbReference type="STRING" id="394958.BGI42_12625"/>
<protein>
    <submittedName>
        <fullName evidence="4">Glycosyl transferase family 1</fullName>
    </submittedName>
</protein>
<evidence type="ECO:0000256" key="2">
    <source>
        <dbReference type="ARBA" id="ARBA00022679"/>
    </source>
</evidence>
<reference evidence="5" key="1">
    <citation type="submission" date="2016-09" db="EMBL/GenBank/DDBJ databases">
        <title>Genomics of Clostridium taeniosporum, an organism which forms endospores with ribbon-like appendages.</title>
        <authorList>
            <person name="Walker J.R."/>
        </authorList>
    </citation>
    <scope>NUCLEOTIDE SEQUENCE [LARGE SCALE GENOMIC DNA]</scope>
    <source>
        <strain evidence="5">1/k</strain>
    </source>
</reference>
<keyword evidence="2 4" id="KW-0808">Transferase</keyword>
<keyword evidence="1" id="KW-0328">Glycosyltransferase</keyword>
<dbReference type="OrthoDB" id="9806653at2"/>
<sequence>MKNCLVLLTKVFPFDKGEEFIEDEIPMLSKAFDKIILIATSTADSAVQTREVPGNFEIHRIKASEIKHKLPINAIKYFPFSNYNGCVSKEEKNEVKGSLKRKGYLTYFLSKSESVYKECEKILINYDIKNYDKKTFYSYWLYDIAYAAIKLKENFGDSMSKVVSRTHRYDLYADKNSLNYLPLRYYLLEKLDKVYPCSDDGSNYLKKLYPAYKEKIKTAYLGTKNYGISNQSNDGIYRIVSCCHVSPVKRIDLLAKSLGTLKDSGLKLKWTHFGAGDGLEEVKEYSKENLSFMEVDFKGSVKNEELMNYYSNNPVDLFVNTSSSEGLPVSIMEACSFAIPTIATDVGGTNEIVKNNETGLLIECNFNINTLGEKIKYMVNLSKEDKQEFRDNCREIWINNFYGEKNFQNFSREIQP</sequence>
<dbReference type="PANTHER" id="PTHR12526">
    <property type="entry name" value="GLYCOSYLTRANSFERASE"/>
    <property type="match status" value="1"/>
</dbReference>
<dbReference type="AlphaFoldDB" id="A0A1D7XN30"/>
<gene>
    <name evidence="4" type="ORF">BGI42_12625</name>
</gene>
<dbReference type="RefSeq" id="WP_069680656.1">
    <property type="nucleotide sequence ID" value="NZ_CP017253.2"/>
</dbReference>
<organism evidence="4 5">
    <name type="scientific">Clostridium taeniosporum</name>
    <dbReference type="NCBI Taxonomy" id="394958"/>
    <lineage>
        <taxon>Bacteria</taxon>
        <taxon>Bacillati</taxon>
        <taxon>Bacillota</taxon>
        <taxon>Clostridia</taxon>
        <taxon>Eubacteriales</taxon>
        <taxon>Clostridiaceae</taxon>
        <taxon>Clostridium</taxon>
    </lineage>
</organism>
<dbReference type="PANTHER" id="PTHR12526:SF629">
    <property type="entry name" value="TEICHURONIC ACID BIOSYNTHESIS GLYCOSYLTRANSFERASE TUAH-RELATED"/>
    <property type="match status" value="1"/>
</dbReference>
<feature type="domain" description="Glycosyl transferase family 1" evidence="3">
    <location>
        <begin position="234"/>
        <end position="393"/>
    </location>
</feature>
<evidence type="ECO:0000313" key="5">
    <source>
        <dbReference type="Proteomes" id="UP000094652"/>
    </source>
</evidence>
<dbReference type="GO" id="GO:0016757">
    <property type="term" value="F:glycosyltransferase activity"/>
    <property type="evidence" value="ECO:0007669"/>
    <property type="project" value="UniProtKB-KW"/>
</dbReference>
<dbReference type="EMBL" id="CP017253">
    <property type="protein sequence ID" value="AOR24529.1"/>
    <property type="molecule type" value="Genomic_DNA"/>
</dbReference>
<dbReference type="Proteomes" id="UP000094652">
    <property type="component" value="Chromosome"/>
</dbReference>
<dbReference type="SUPFAM" id="SSF53756">
    <property type="entry name" value="UDP-Glycosyltransferase/glycogen phosphorylase"/>
    <property type="match status" value="1"/>
</dbReference>
<keyword evidence="5" id="KW-1185">Reference proteome</keyword>
<dbReference type="Gene3D" id="3.40.50.2000">
    <property type="entry name" value="Glycogen Phosphorylase B"/>
    <property type="match status" value="2"/>
</dbReference>